<evidence type="ECO:0000313" key="2">
    <source>
        <dbReference type="Proteomes" id="UP000735302"/>
    </source>
</evidence>
<proteinExistence type="predicted"/>
<organism evidence="1 2">
    <name type="scientific">Plakobranchus ocellatus</name>
    <dbReference type="NCBI Taxonomy" id="259542"/>
    <lineage>
        <taxon>Eukaryota</taxon>
        <taxon>Metazoa</taxon>
        <taxon>Spiralia</taxon>
        <taxon>Lophotrochozoa</taxon>
        <taxon>Mollusca</taxon>
        <taxon>Gastropoda</taxon>
        <taxon>Heterobranchia</taxon>
        <taxon>Euthyneura</taxon>
        <taxon>Panpulmonata</taxon>
        <taxon>Sacoglossa</taxon>
        <taxon>Placobranchoidea</taxon>
        <taxon>Plakobranchidae</taxon>
        <taxon>Plakobranchus</taxon>
    </lineage>
</organism>
<accession>A0AAV4C559</accession>
<reference evidence="1 2" key="1">
    <citation type="journal article" date="2021" name="Elife">
        <title>Chloroplast acquisition without the gene transfer in kleptoplastic sea slugs, Plakobranchus ocellatus.</title>
        <authorList>
            <person name="Maeda T."/>
            <person name="Takahashi S."/>
            <person name="Yoshida T."/>
            <person name="Shimamura S."/>
            <person name="Takaki Y."/>
            <person name="Nagai Y."/>
            <person name="Toyoda A."/>
            <person name="Suzuki Y."/>
            <person name="Arimoto A."/>
            <person name="Ishii H."/>
            <person name="Satoh N."/>
            <person name="Nishiyama T."/>
            <person name="Hasebe M."/>
            <person name="Maruyama T."/>
            <person name="Minagawa J."/>
            <person name="Obokata J."/>
            <person name="Shigenobu S."/>
        </authorList>
    </citation>
    <scope>NUCLEOTIDE SEQUENCE [LARGE SCALE GENOMIC DNA]</scope>
</reference>
<sequence length="113" mass="12809">MISGFQPPPSTPVSEEGHRCKYSYPCKRGPCRSQGRFTIHCATKEPNTYRIMIHEYGASDSSGEPPLCVYHPGQLVCTGSHQALRDWPKVQDELLHHALGYSRWVKIIWSLVL</sequence>
<dbReference type="EMBL" id="BLXT01005858">
    <property type="protein sequence ID" value="GFO26712.1"/>
    <property type="molecule type" value="Genomic_DNA"/>
</dbReference>
<protein>
    <submittedName>
        <fullName evidence="1">Uncharacterized protein</fullName>
    </submittedName>
</protein>
<keyword evidence="2" id="KW-1185">Reference proteome</keyword>
<dbReference type="AlphaFoldDB" id="A0AAV4C559"/>
<comment type="caution">
    <text evidence="1">The sequence shown here is derived from an EMBL/GenBank/DDBJ whole genome shotgun (WGS) entry which is preliminary data.</text>
</comment>
<name>A0AAV4C559_9GAST</name>
<gene>
    <name evidence="1" type="ORF">PoB_005321700</name>
</gene>
<dbReference type="Proteomes" id="UP000735302">
    <property type="component" value="Unassembled WGS sequence"/>
</dbReference>
<evidence type="ECO:0000313" key="1">
    <source>
        <dbReference type="EMBL" id="GFO26712.1"/>
    </source>
</evidence>